<dbReference type="RefSeq" id="WP_110841187.1">
    <property type="nucleotide sequence ID" value="NZ_QJVJ01000007.1"/>
</dbReference>
<keyword evidence="5" id="KW-1185">Reference proteome</keyword>
<organism evidence="4 5">
    <name type="scientific">Paenibacillus flagellatus</name>
    <dbReference type="NCBI Taxonomy" id="2211139"/>
    <lineage>
        <taxon>Bacteria</taxon>
        <taxon>Bacillati</taxon>
        <taxon>Bacillota</taxon>
        <taxon>Bacilli</taxon>
        <taxon>Bacillales</taxon>
        <taxon>Paenibacillaceae</taxon>
        <taxon>Paenibacillus</taxon>
    </lineage>
</organism>
<evidence type="ECO:0000256" key="3">
    <source>
        <dbReference type="ARBA" id="ARBA00022842"/>
    </source>
</evidence>
<dbReference type="PANTHER" id="PTHR46470">
    <property type="entry name" value="N-ACYLNEURAMINATE-9-PHOSPHATASE"/>
    <property type="match status" value="1"/>
</dbReference>
<protein>
    <recommendedName>
        <fullName evidence="6">HAD family hydrolase</fullName>
    </recommendedName>
</protein>
<dbReference type="Gene3D" id="3.40.50.1000">
    <property type="entry name" value="HAD superfamily/HAD-like"/>
    <property type="match status" value="1"/>
</dbReference>
<dbReference type="PANTHER" id="PTHR46470:SF4">
    <property type="entry name" value="5-AMINO-6-(5-PHOSPHO-D-RIBITYLAMINO)URACIL PHOSPHATASE YIGB"/>
    <property type="match status" value="1"/>
</dbReference>
<evidence type="ECO:0000256" key="2">
    <source>
        <dbReference type="ARBA" id="ARBA00022801"/>
    </source>
</evidence>
<dbReference type="OrthoDB" id="25198at2"/>
<dbReference type="Gene3D" id="1.20.120.1600">
    <property type="match status" value="1"/>
</dbReference>
<dbReference type="AlphaFoldDB" id="A0A2V5K2C9"/>
<evidence type="ECO:0000313" key="4">
    <source>
        <dbReference type="EMBL" id="PYI53415.1"/>
    </source>
</evidence>
<evidence type="ECO:0000313" key="5">
    <source>
        <dbReference type="Proteomes" id="UP000247476"/>
    </source>
</evidence>
<keyword evidence="3" id="KW-0460">Magnesium</keyword>
<reference evidence="4 5" key="1">
    <citation type="submission" date="2018-05" db="EMBL/GenBank/DDBJ databases">
        <title>Paenibacillus flagellatus sp. nov., isolated from selenium mineral soil.</title>
        <authorList>
            <person name="Dai X."/>
        </authorList>
    </citation>
    <scope>NUCLEOTIDE SEQUENCE [LARGE SCALE GENOMIC DNA]</scope>
    <source>
        <strain evidence="4 5">DXL2</strain>
    </source>
</reference>
<dbReference type="SFLD" id="SFLDS00003">
    <property type="entry name" value="Haloacid_Dehalogenase"/>
    <property type="match status" value="1"/>
</dbReference>
<proteinExistence type="predicted"/>
<dbReference type="GO" id="GO:0044281">
    <property type="term" value="P:small molecule metabolic process"/>
    <property type="evidence" value="ECO:0007669"/>
    <property type="project" value="UniProtKB-ARBA"/>
</dbReference>
<dbReference type="NCBIfam" id="TIGR01509">
    <property type="entry name" value="HAD-SF-IA-v3"/>
    <property type="match status" value="1"/>
</dbReference>
<dbReference type="SUPFAM" id="SSF56784">
    <property type="entry name" value="HAD-like"/>
    <property type="match status" value="1"/>
</dbReference>
<evidence type="ECO:0008006" key="6">
    <source>
        <dbReference type="Google" id="ProtNLM"/>
    </source>
</evidence>
<sequence length="249" mass="27283">MKAAAMERGGKEDGVRRTSCALFDLDETLFDHAYSCRQGIEAMKERYPALRRLPTEELEAIFWRHLNGRYGDVLQGRVGMAQSRLERIALLFEACGVRASRERTEEAAALYVKAYERSARAIPGAAKLLAELRRAGWRAAVVTNGFAAVQAAKLERIGLAGAIDALVASEQAGAAKPDRRIFEAALARCGARADEAVMIGDLWETDIVGAAGAGIRRRIWLNRRGDPVPDPALAETVREPLEVLRLLLS</sequence>
<dbReference type="InterPro" id="IPR023214">
    <property type="entry name" value="HAD_sf"/>
</dbReference>
<dbReference type="Pfam" id="PF00702">
    <property type="entry name" value="Hydrolase"/>
    <property type="match status" value="1"/>
</dbReference>
<dbReference type="SFLD" id="SFLDG01129">
    <property type="entry name" value="C1.5:_HAD__Beta-PGM__Phosphata"/>
    <property type="match status" value="1"/>
</dbReference>
<dbReference type="PRINTS" id="PR00413">
    <property type="entry name" value="HADHALOGNASE"/>
</dbReference>
<dbReference type="InterPro" id="IPR051400">
    <property type="entry name" value="HAD-like_hydrolase"/>
</dbReference>
<accession>A0A2V5K2C9</accession>
<dbReference type="InterPro" id="IPR006439">
    <property type="entry name" value="HAD-SF_hydro_IA"/>
</dbReference>
<dbReference type="InterPro" id="IPR036412">
    <property type="entry name" value="HAD-like_sf"/>
</dbReference>
<name>A0A2V5K2C9_9BACL</name>
<evidence type="ECO:0000256" key="1">
    <source>
        <dbReference type="ARBA" id="ARBA00001946"/>
    </source>
</evidence>
<dbReference type="NCBIfam" id="TIGR01549">
    <property type="entry name" value="HAD-SF-IA-v1"/>
    <property type="match status" value="1"/>
</dbReference>
<gene>
    <name evidence="4" type="ORF">DLM86_16690</name>
</gene>
<dbReference type="EMBL" id="QJVJ01000007">
    <property type="protein sequence ID" value="PYI53415.1"/>
    <property type="molecule type" value="Genomic_DNA"/>
</dbReference>
<dbReference type="GO" id="GO:0016787">
    <property type="term" value="F:hydrolase activity"/>
    <property type="evidence" value="ECO:0007669"/>
    <property type="project" value="UniProtKB-KW"/>
</dbReference>
<keyword evidence="2" id="KW-0378">Hydrolase</keyword>
<comment type="cofactor">
    <cofactor evidence="1">
        <name>Mg(2+)</name>
        <dbReference type="ChEBI" id="CHEBI:18420"/>
    </cofactor>
</comment>
<comment type="caution">
    <text evidence="4">The sequence shown here is derived from an EMBL/GenBank/DDBJ whole genome shotgun (WGS) entry which is preliminary data.</text>
</comment>
<dbReference type="Proteomes" id="UP000247476">
    <property type="component" value="Unassembled WGS sequence"/>
</dbReference>